<evidence type="ECO:0000313" key="1">
    <source>
        <dbReference type="EMBL" id="AVO54759.1"/>
    </source>
</evidence>
<dbReference type="InterPro" id="IPR052552">
    <property type="entry name" value="YeaO-like"/>
</dbReference>
<dbReference type="STRING" id="1001585.MDS_3543"/>
<evidence type="ECO:0000313" key="2">
    <source>
        <dbReference type="Proteomes" id="UP000238327"/>
    </source>
</evidence>
<proteinExistence type="predicted"/>
<name>A0A2R3QSH7_ECTME</name>
<sequence>MIRCKRVYLKAEANDGRRVLVDRLWPRGIAKDALELHDWLPDVAPSTSLRKAFGHRPEAFDRFRDAYRQELNGHPEYWKTLLHWASQGTLTLLYAARDEQHNNAQVLVEFLEDELQRQTSPSSPVCYQGELDDD</sequence>
<organism evidence="1 2">
    <name type="scientific">Ectopseudomonas mendocina</name>
    <name type="common">Pseudomonas mendocina</name>
    <dbReference type="NCBI Taxonomy" id="300"/>
    <lineage>
        <taxon>Bacteria</taxon>
        <taxon>Pseudomonadati</taxon>
        <taxon>Pseudomonadota</taxon>
        <taxon>Gammaproteobacteria</taxon>
        <taxon>Pseudomonadales</taxon>
        <taxon>Pseudomonadaceae</taxon>
        <taxon>Ectopseudomonas</taxon>
    </lineage>
</organism>
<reference evidence="1 2" key="1">
    <citation type="submission" date="2018-03" db="EMBL/GenBank/DDBJ databases">
        <title>Complete genome sequence and methylome analysis of Pseudomonas mendocina NEB 698.</title>
        <authorList>
            <person name="Morgan R.D."/>
        </authorList>
    </citation>
    <scope>NUCLEOTIDE SEQUENCE [LARGE SCALE GENOMIC DNA]</scope>
    <source>
        <strain evidence="1 2">NEB698</strain>
    </source>
</reference>
<dbReference type="RefSeq" id="WP_106739485.1">
    <property type="nucleotide sequence ID" value="NZ_CP027657.1"/>
</dbReference>
<gene>
    <name evidence="1" type="ORF">C7A17_19010</name>
</gene>
<protein>
    <submittedName>
        <fullName evidence="1">DUF488 domain-containing protein</fullName>
    </submittedName>
</protein>
<dbReference type="EMBL" id="CP027657">
    <property type="protein sequence ID" value="AVO54759.1"/>
    <property type="molecule type" value="Genomic_DNA"/>
</dbReference>
<dbReference type="Proteomes" id="UP000238327">
    <property type="component" value="Chromosome"/>
</dbReference>
<dbReference type="Pfam" id="PF22752">
    <property type="entry name" value="DUF488-N3i"/>
    <property type="match status" value="1"/>
</dbReference>
<dbReference type="PANTHER" id="PTHR36849">
    <property type="entry name" value="CYTOPLASMIC PROTEIN-RELATED"/>
    <property type="match status" value="1"/>
</dbReference>
<dbReference type="PANTHER" id="PTHR36849:SF1">
    <property type="entry name" value="CYTOPLASMIC PROTEIN"/>
    <property type="match status" value="1"/>
</dbReference>
<accession>A0A2R3QSH7</accession>
<dbReference type="AlphaFoldDB" id="A0A2R3QSH7"/>
<dbReference type="OrthoDB" id="9790745at2"/>